<sequence length="274" mass="30904">MAKTRGAHAAYPLARNPRPRASPTRDSIAEAPQASDIPPFEGGVPSNPPQCRHETRRPPTTPGASTSRPKKSVRCPPIKKARVLGPGESSAPPQPQSAAIESQIPVGMTPKVIIRRPMPEFRDSFHLLQRYHLEHPMTLKDFFYPRVALDFYHSMTARCVQDPTVIHFTINGRHGIIGARHIVEAPHIPYEPELPPGIFLLDVMLRSNIFPLQHMVQRRGAILETLFQISEGFYFGPHHLIMTSLLYFEEKVHKKKLQRVDAIPLLFLGCSVRY</sequence>
<dbReference type="AlphaFoldDB" id="A0A438BWR3"/>
<evidence type="ECO:0000313" key="2">
    <source>
        <dbReference type="EMBL" id="RVW15426.1"/>
    </source>
</evidence>
<protein>
    <submittedName>
        <fullName evidence="2">Uncharacterized protein</fullName>
    </submittedName>
</protein>
<feature type="region of interest" description="Disordered" evidence="1">
    <location>
        <begin position="1"/>
        <end position="101"/>
    </location>
</feature>
<evidence type="ECO:0000313" key="3">
    <source>
        <dbReference type="Proteomes" id="UP000288805"/>
    </source>
</evidence>
<feature type="compositionally biased region" description="Basic residues" evidence="1">
    <location>
        <begin position="68"/>
        <end position="82"/>
    </location>
</feature>
<proteinExistence type="predicted"/>
<dbReference type="Proteomes" id="UP000288805">
    <property type="component" value="Unassembled WGS sequence"/>
</dbReference>
<gene>
    <name evidence="2" type="ORF">CK203_082673</name>
</gene>
<evidence type="ECO:0000256" key="1">
    <source>
        <dbReference type="SAM" id="MobiDB-lite"/>
    </source>
</evidence>
<comment type="caution">
    <text evidence="2">The sequence shown here is derived from an EMBL/GenBank/DDBJ whole genome shotgun (WGS) entry which is preliminary data.</text>
</comment>
<reference evidence="2 3" key="1">
    <citation type="journal article" date="2018" name="PLoS Genet.">
        <title>Population sequencing reveals clonal diversity and ancestral inbreeding in the grapevine cultivar Chardonnay.</title>
        <authorList>
            <person name="Roach M.J."/>
            <person name="Johnson D.L."/>
            <person name="Bohlmann J."/>
            <person name="van Vuuren H.J."/>
            <person name="Jones S.J."/>
            <person name="Pretorius I.S."/>
            <person name="Schmidt S.A."/>
            <person name="Borneman A.R."/>
        </authorList>
    </citation>
    <scope>NUCLEOTIDE SEQUENCE [LARGE SCALE GENOMIC DNA]</scope>
    <source>
        <strain evidence="3">cv. Chardonnay</strain>
        <tissue evidence="2">Leaf</tissue>
    </source>
</reference>
<accession>A0A438BWR3</accession>
<dbReference type="EMBL" id="QGNW01002601">
    <property type="protein sequence ID" value="RVW15426.1"/>
    <property type="molecule type" value="Genomic_DNA"/>
</dbReference>
<organism evidence="2 3">
    <name type="scientific">Vitis vinifera</name>
    <name type="common">Grape</name>
    <dbReference type="NCBI Taxonomy" id="29760"/>
    <lineage>
        <taxon>Eukaryota</taxon>
        <taxon>Viridiplantae</taxon>
        <taxon>Streptophyta</taxon>
        <taxon>Embryophyta</taxon>
        <taxon>Tracheophyta</taxon>
        <taxon>Spermatophyta</taxon>
        <taxon>Magnoliopsida</taxon>
        <taxon>eudicotyledons</taxon>
        <taxon>Gunneridae</taxon>
        <taxon>Pentapetalae</taxon>
        <taxon>rosids</taxon>
        <taxon>Vitales</taxon>
        <taxon>Vitaceae</taxon>
        <taxon>Viteae</taxon>
        <taxon>Vitis</taxon>
    </lineage>
</organism>
<name>A0A438BWR3_VITVI</name>